<dbReference type="InterPro" id="IPR015422">
    <property type="entry name" value="PyrdxlP-dep_Trfase_small"/>
</dbReference>
<comment type="subunit">
    <text evidence="5">Homodimer. The glycine cleavage system is composed of four proteins: P, T, L and H.</text>
</comment>
<dbReference type="Gene3D" id="3.40.640.10">
    <property type="entry name" value="Type I PLP-dependent aspartate aminotransferase-like (Major domain)"/>
    <property type="match status" value="2"/>
</dbReference>
<feature type="domain" description="Glycine cleavage system P-protein N-terminal" evidence="10">
    <location>
        <begin position="82"/>
        <end position="508"/>
    </location>
</feature>
<dbReference type="Gene3D" id="3.90.1150.10">
    <property type="entry name" value="Aspartate Aminotransferase, domain 1"/>
    <property type="match status" value="1"/>
</dbReference>
<evidence type="ECO:0000256" key="9">
    <source>
        <dbReference type="SAM" id="SignalP"/>
    </source>
</evidence>
<dbReference type="Pfam" id="PF21478">
    <property type="entry name" value="GcvP2_C"/>
    <property type="match status" value="1"/>
</dbReference>
<dbReference type="GO" id="GO:0005739">
    <property type="term" value="C:mitochondrion"/>
    <property type="evidence" value="ECO:0007669"/>
    <property type="project" value="UniProtKB-SubCell"/>
</dbReference>
<comment type="similarity">
    <text evidence="2 8">Belongs to the GcvP family.</text>
</comment>
<name>A0A9D4TKC8_CHLVU</name>
<feature type="domain" description="Glycine dehydrogenase C-terminal" evidence="11">
    <location>
        <begin position="852"/>
        <end position="973"/>
    </location>
</feature>
<dbReference type="InterPro" id="IPR049316">
    <property type="entry name" value="GDC-P_C"/>
</dbReference>
<dbReference type="GO" id="GO:0048046">
    <property type="term" value="C:apoplast"/>
    <property type="evidence" value="ECO:0007669"/>
    <property type="project" value="TreeGrafter"/>
</dbReference>
<dbReference type="Pfam" id="PF02347">
    <property type="entry name" value="GDC-P"/>
    <property type="match status" value="2"/>
</dbReference>
<evidence type="ECO:0000259" key="11">
    <source>
        <dbReference type="Pfam" id="PF21478"/>
    </source>
</evidence>
<dbReference type="InterPro" id="IPR049315">
    <property type="entry name" value="GDC-P_N"/>
</dbReference>
<dbReference type="InterPro" id="IPR020581">
    <property type="entry name" value="GDC_P"/>
</dbReference>
<evidence type="ECO:0000259" key="10">
    <source>
        <dbReference type="Pfam" id="PF02347"/>
    </source>
</evidence>
<reference evidence="12" key="1">
    <citation type="journal article" date="2019" name="Plant J.">
        <title>Chlorella vulgaris genome assembly and annotation reveals the molecular basis for metabolic acclimation to high light conditions.</title>
        <authorList>
            <person name="Cecchin M."/>
            <person name="Marcolungo L."/>
            <person name="Rossato M."/>
            <person name="Girolomoni L."/>
            <person name="Cosentino E."/>
            <person name="Cuine S."/>
            <person name="Li-Beisson Y."/>
            <person name="Delledonne M."/>
            <person name="Ballottari M."/>
        </authorList>
    </citation>
    <scope>NUCLEOTIDE SEQUENCE</scope>
    <source>
        <strain evidence="12">211/11P</strain>
    </source>
</reference>
<dbReference type="SUPFAM" id="SSF53383">
    <property type="entry name" value="PLP-dependent transferases"/>
    <property type="match status" value="2"/>
</dbReference>
<dbReference type="GO" id="GO:0009941">
    <property type="term" value="C:chloroplast envelope"/>
    <property type="evidence" value="ECO:0007669"/>
    <property type="project" value="TreeGrafter"/>
</dbReference>
<dbReference type="FunFam" id="3.40.640.10:FF:000005">
    <property type="entry name" value="Glycine dehydrogenase (decarboxylating), mitochondrial"/>
    <property type="match status" value="1"/>
</dbReference>
<evidence type="ECO:0000256" key="4">
    <source>
        <dbReference type="ARBA" id="ARBA00023002"/>
    </source>
</evidence>
<comment type="catalytic activity">
    <reaction evidence="6 8">
        <text>N(6)-[(R)-lipoyl]-L-lysyl-[glycine-cleavage complex H protein] + glycine + H(+) = N(6)-[(R)-S(8)-aminomethyldihydrolipoyl]-L-lysyl-[glycine-cleavage complex H protein] + CO2</text>
        <dbReference type="Rhea" id="RHEA:24304"/>
        <dbReference type="Rhea" id="RHEA-COMP:10494"/>
        <dbReference type="Rhea" id="RHEA-COMP:10495"/>
        <dbReference type="ChEBI" id="CHEBI:15378"/>
        <dbReference type="ChEBI" id="CHEBI:16526"/>
        <dbReference type="ChEBI" id="CHEBI:57305"/>
        <dbReference type="ChEBI" id="CHEBI:83099"/>
        <dbReference type="ChEBI" id="CHEBI:83143"/>
        <dbReference type="EC" id="1.4.4.2"/>
    </reaction>
</comment>
<dbReference type="InterPro" id="IPR015421">
    <property type="entry name" value="PyrdxlP-dep_Trfase_major"/>
</dbReference>
<evidence type="ECO:0000256" key="6">
    <source>
        <dbReference type="ARBA" id="ARBA00049026"/>
    </source>
</evidence>
<gene>
    <name evidence="12" type="ORF">D9Q98_006531</name>
</gene>
<evidence type="ECO:0000256" key="5">
    <source>
        <dbReference type="ARBA" id="ARBA00046415"/>
    </source>
</evidence>
<dbReference type="PANTHER" id="PTHR11773">
    <property type="entry name" value="GLYCINE DEHYDROGENASE, DECARBOXYLATING"/>
    <property type="match status" value="1"/>
</dbReference>
<dbReference type="GO" id="GO:0004375">
    <property type="term" value="F:glycine dehydrogenase (decarboxylating) activity"/>
    <property type="evidence" value="ECO:0007669"/>
    <property type="project" value="UniProtKB-UniRule"/>
</dbReference>
<protein>
    <recommendedName>
        <fullName evidence="8">Glycine cleavage system P protein</fullName>
        <ecNumber evidence="8">1.4.4.2</ecNumber>
    </recommendedName>
</protein>
<dbReference type="EMBL" id="SIDB01000009">
    <property type="protein sequence ID" value="KAI3428147.1"/>
    <property type="molecule type" value="Genomic_DNA"/>
</dbReference>
<feature type="chain" id="PRO_5038912035" description="Glycine cleavage system P protein" evidence="9">
    <location>
        <begin position="21"/>
        <end position="1044"/>
    </location>
</feature>
<dbReference type="NCBIfam" id="TIGR00461">
    <property type="entry name" value="gcvP"/>
    <property type="match status" value="1"/>
</dbReference>
<dbReference type="Proteomes" id="UP001055712">
    <property type="component" value="Unassembled WGS sequence"/>
</dbReference>
<dbReference type="CDD" id="cd00613">
    <property type="entry name" value="GDC-P"/>
    <property type="match status" value="2"/>
</dbReference>
<reference evidence="12" key="2">
    <citation type="submission" date="2020-11" db="EMBL/GenBank/DDBJ databases">
        <authorList>
            <person name="Cecchin M."/>
            <person name="Marcolungo L."/>
            <person name="Rossato M."/>
            <person name="Girolomoni L."/>
            <person name="Cosentino E."/>
            <person name="Cuine S."/>
            <person name="Li-Beisson Y."/>
            <person name="Delledonne M."/>
            <person name="Ballottari M."/>
        </authorList>
    </citation>
    <scope>NUCLEOTIDE SEQUENCE</scope>
    <source>
        <strain evidence="12">211/11P</strain>
        <tissue evidence="12">Whole cell</tissue>
    </source>
</reference>
<dbReference type="InterPro" id="IPR015424">
    <property type="entry name" value="PyrdxlP-dep_Trfase"/>
</dbReference>
<dbReference type="HAMAP" id="MF_00711">
    <property type="entry name" value="GcvP"/>
    <property type="match status" value="1"/>
</dbReference>
<dbReference type="GO" id="GO:0005960">
    <property type="term" value="C:glycine cleavage complex"/>
    <property type="evidence" value="ECO:0007669"/>
    <property type="project" value="TreeGrafter"/>
</dbReference>
<sequence>MRRGTHLLGLLARRLEAATASAEAAGSQAPRLFVTSALRSPLVGGTSLPGVSSHGVQGLARWGGMRPISVQALKPSDRFEPRHNSITEAEKQQMARLCGFDSLDALVEATVPAAIKRTDGMPLGPKYHEGLTENEFLTMFKEMAGKNKVFKNYIGMGYYGTHVPTVILRNLLENPGWYTQYTPYQAEISQGRLESLLNFQTMVSDLTGMTMSNASLLDESTAAAEAMTMCSAVARGKKPRFLVSDKCHPQTIAVCQTRADGLGLKVEVMDEGSFSMDSDVCGILLQYPATDGSVHNYKDIAAKATAGKVKVVVATDLLALTKLTPPGEWGADIVIGSAQRFGVPLGYGGPHAAFLACHEEYKRLLPGRIIGVSRDAQGQPTLRMAMQTREQHIRRDKATSNICTAQALLANIAAMYAVYHGPEGLKQIATRVNGLAAILSEGAKKLGLTVGSAPFFDTVRITVGDSAAVVKLAASKGVNLRQLDSSTITVSVDETTTLADLDQLLAILNGGKAAGFTAEGLAPSVSGGTPGFERTSDFLTHPVFSSYHTEHELLRYLKRLENKDLSLCHSMIALGSCTMKLNATSEMIPITWPELSDIHPFAPMDQVEGYQEMFQDLAQQLATITGFDAVSLQPNSGASGEYAGLMAIRAYHQSRGDHHRNVCIIPVSAHGTNPASAVMAGMTIVPVGVDAKGNINIAELKQKAEQHKDKLAALMITYPSTHGVYEEGVDDICKSIHDNGGQVYMDGANMNAQVGLTAPGIIGADVCHLNLHKTFCIPHGGGGPGMGPIGIKAHLAPFMPTHPVVPTGAYPDFKGDKDSFGCMAAAPYGSSLILPISYAYISMMGSQALTNASKLAILNANYMAKRLEEHYPVLFRGANGTCAHEFIIDIRPITDSTGIEAEDIAKRLMDYGFHAPTMSWPVSGTLMIEPTESESKAELDRFCEAMISIRREVAEIEAGKADPKNNALKHAPHSADVVLASEWDRPYSRESAAYPAAWVKQSKFWPTNSRVDNVFGDRHLVLRLPKVAPDTGAASDEPAEAVAA</sequence>
<comment type="caution">
    <text evidence="12">The sequence shown here is derived from an EMBL/GenBank/DDBJ whole genome shotgun (WGS) entry which is preliminary data.</text>
</comment>
<evidence type="ECO:0000313" key="12">
    <source>
        <dbReference type="EMBL" id="KAI3428147.1"/>
    </source>
</evidence>
<keyword evidence="3 7" id="KW-0663">Pyridoxal phosphate</keyword>
<keyword evidence="9" id="KW-0732">Signal</keyword>
<dbReference type="GO" id="GO:0016594">
    <property type="term" value="F:glycine binding"/>
    <property type="evidence" value="ECO:0007669"/>
    <property type="project" value="TreeGrafter"/>
</dbReference>
<comment type="function">
    <text evidence="8">The glycine cleavage system catalyzes the degradation of glycine.</text>
</comment>
<keyword evidence="4 8" id="KW-0560">Oxidoreductase</keyword>
<dbReference type="AlphaFoldDB" id="A0A9D4TKC8"/>
<evidence type="ECO:0000256" key="3">
    <source>
        <dbReference type="ARBA" id="ARBA00022898"/>
    </source>
</evidence>
<evidence type="ECO:0000256" key="8">
    <source>
        <dbReference type="RuleBase" id="RU364056"/>
    </source>
</evidence>
<dbReference type="PANTHER" id="PTHR11773:SF1">
    <property type="entry name" value="GLYCINE DEHYDROGENASE (DECARBOXYLATING), MITOCHONDRIAL"/>
    <property type="match status" value="1"/>
</dbReference>
<comment type="subcellular location">
    <subcellularLocation>
        <location evidence="8">Mitochondrion</location>
    </subcellularLocation>
</comment>
<organism evidence="12 13">
    <name type="scientific">Chlorella vulgaris</name>
    <name type="common">Green alga</name>
    <dbReference type="NCBI Taxonomy" id="3077"/>
    <lineage>
        <taxon>Eukaryota</taxon>
        <taxon>Viridiplantae</taxon>
        <taxon>Chlorophyta</taxon>
        <taxon>core chlorophytes</taxon>
        <taxon>Trebouxiophyceae</taxon>
        <taxon>Chlorellales</taxon>
        <taxon>Chlorellaceae</taxon>
        <taxon>Chlorella clade</taxon>
        <taxon>Chlorella</taxon>
    </lineage>
</organism>
<dbReference type="FunFam" id="3.40.640.10:FF:000007">
    <property type="entry name" value="glycine dehydrogenase (Decarboxylating), mitochondrial"/>
    <property type="match status" value="1"/>
</dbReference>
<keyword evidence="13" id="KW-1185">Reference proteome</keyword>
<dbReference type="EC" id="1.4.4.2" evidence="8"/>
<evidence type="ECO:0000256" key="7">
    <source>
        <dbReference type="PIRSR" id="PIRSR603437-50"/>
    </source>
</evidence>
<evidence type="ECO:0000256" key="1">
    <source>
        <dbReference type="ARBA" id="ARBA00001933"/>
    </source>
</evidence>
<dbReference type="GO" id="GO:0019464">
    <property type="term" value="P:glycine decarboxylation via glycine cleavage system"/>
    <property type="evidence" value="ECO:0007669"/>
    <property type="project" value="TreeGrafter"/>
</dbReference>
<accession>A0A9D4TKC8</accession>
<feature type="signal peptide" evidence="9">
    <location>
        <begin position="1"/>
        <end position="20"/>
    </location>
</feature>
<feature type="modified residue" description="N6-(pyridoxal phosphate)lysine" evidence="7">
    <location>
        <position position="773"/>
    </location>
</feature>
<keyword evidence="8" id="KW-0496">Mitochondrion</keyword>
<keyword evidence="8" id="KW-0809">Transit peptide</keyword>
<proteinExistence type="inferred from homology"/>
<dbReference type="NCBIfam" id="NF003346">
    <property type="entry name" value="PRK04366.1"/>
    <property type="match status" value="1"/>
</dbReference>
<comment type="cofactor">
    <cofactor evidence="1 7 8">
        <name>pyridoxal 5'-phosphate</name>
        <dbReference type="ChEBI" id="CHEBI:597326"/>
    </cofactor>
</comment>
<feature type="domain" description="Glycine cleavage system P-protein N-terminal" evidence="10">
    <location>
        <begin position="548"/>
        <end position="800"/>
    </location>
</feature>
<dbReference type="OrthoDB" id="6537869at2759"/>
<evidence type="ECO:0000256" key="2">
    <source>
        <dbReference type="ARBA" id="ARBA00010756"/>
    </source>
</evidence>
<dbReference type="GO" id="GO:0030170">
    <property type="term" value="F:pyridoxal phosphate binding"/>
    <property type="evidence" value="ECO:0007669"/>
    <property type="project" value="TreeGrafter"/>
</dbReference>
<dbReference type="FunFam" id="3.90.1150.10:FF:000007">
    <property type="entry name" value="Glycine dehydrogenase (decarboxylating), mitochondrial"/>
    <property type="match status" value="1"/>
</dbReference>
<evidence type="ECO:0000313" key="13">
    <source>
        <dbReference type="Proteomes" id="UP001055712"/>
    </source>
</evidence>
<dbReference type="InterPro" id="IPR003437">
    <property type="entry name" value="GcvP"/>
</dbReference>